<dbReference type="AlphaFoldDB" id="A0A9Q1JSF0"/>
<evidence type="ECO:0000313" key="2">
    <source>
        <dbReference type="Proteomes" id="UP001153076"/>
    </source>
</evidence>
<dbReference type="EMBL" id="JAKOGI010000816">
    <property type="protein sequence ID" value="KAJ8430190.1"/>
    <property type="molecule type" value="Genomic_DNA"/>
</dbReference>
<organism evidence="1 2">
    <name type="scientific">Carnegiea gigantea</name>
    <dbReference type="NCBI Taxonomy" id="171969"/>
    <lineage>
        <taxon>Eukaryota</taxon>
        <taxon>Viridiplantae</taxon>
        <taxon>Streptophyta</taxon>
        <taxon>Embryophyta</taxon>
        <taxon>Tracheophyta</taxon>
        <taxon>Spermatophyta</taxon>
        <taxon>Magnoliopsida</taxon>
        <taxon>eudicotyledons</taxon>
        <taxon>Gunneridae</taxon>
        <taxon>Pentapetalae</taxon>
        <taxon>Caryophyllales</taxon>
        <taxon>Cactineae</taxon>
        <taxon>Cactaceae</taxon>
        <taxon>Cactoideae</taxon>
        <taxon>Echinocereeae</taxon>
        <taxon>Carnegiea</taxon>
    </lineage>
</organism>
<reference evidence="1" key="1">
    <citation type="submission" date="2022-04" db="EMBL/GenBank/DDBJ databases">
        <title>Carnegiea gigantea Genome sequencing and assembly v2.</title>
        <authorList>
            <person name="Copetti D."/>
            <person name="Sanderson M.J."/>
            <person name="Burquez A."/>
            <person name="Wojciechowski M.F."/>
        </authorList>
    </citation>
    <scope>NUCLEOTIDE SEQUENCE</scope>
    <source>
        <strain evidence="1">SGP5-SGP5p</strain>
        <tissue evidence="1">Aerial part</tissue>
    </source>
</reference>
<evidence type="ECO:0000313" key="1">
    <source>
        <dbReference type="EMBL" id="KAJ8430190.1"/>
    </source>
</evidence>
<name>A0A9Q1JSF0_9CARY</name>
<dbReference type="PANTHER" id="PTHR35478">
    <property type="entry name" value="ZINC FINGER FYVE DOMAIN PROTEIN"/>
    <property type="match status" value="1"/>
</dbReference>
<dbReference type="Proteomes" id="UP001153076">
    <property type="component" value="Unassembled WGS sequence"/>
</dbReference>
<gene>
    <name evidence="1" type="ORF">Cgig2_006698</name>
</gene>
<sequence>MLRASGGQILAPLWHPQDYMLKLKLGLHDDDHSSSLRSSVTSCMRDLYHYVRVAGLHVLECSMDTALSAVRNEQLEEVSYVISLFPRLQPLVAVMGWDLLPGKTTACRTLMKLLWTSKPERSCVEYLCESLCYRLDLASFVACVNSGQPWDIRSSLFFSSQGYLEFRGEPSFVDPFVENFVLERLSSQSPIRLRNCTS</sequence>
<dbReference type="OrthoDB" id="1735313at2759"/>
<protein>
    <submittedName>
        <fullName evidence="1">Uncharacterized protein</fullName>
    </submittedName>
</protein>
<dbReference type="PANTHER" id="PTHR35478:SF1">
    <property type="entry name" value="ZINC FINGER FYVE DOMAIN-CONTAINING PROTEIN 26"/>
    <property type="match status" value="1"/>
</dbReference>
<keyword evidence="2" id="KW-1185">Reference proteome</keyword>
<proteinExistence type="predicted"/>
<comment type="caution">
    <text evidence="1">The sequence shown here is derived from an EMBL/GenBank/DDBJ whole genome shotgun (WGS) entry which is preliminary data.</text>
</comment>
<accession>A0A9Q1JSF0</accession>